<comment type="caution">
    <text evidence="2">The sequence shown here is derived from an EMBL/GenBank/DDBJ whole genome shotgun (WGS) entry which is preliminary data.</text>
</comment>
<organism evidence="2 3">
    <name type="scientific">Batillaria attramentaria</name>
    <dbReference type="NCBI Taxonomy" id="370345"/>
    <lineage>
        <taxon>Eukaryota</taxon>
        <taxon>Metazoa</taxon>
        <taxon>Spiralia</taxon>
        <taxon>Lophotrochozoa</taxon>
        <taxon>Mollusca</taxon>
        <taxon>Gastropoda</taxon>
        <taxon>Caenogastropoda</taxon>
        <taxon>Sorbeoconcha</taxon>
        <taxon>Cerithioidea</taxon>
        <taxon>Batillariidae</taxon>
        <taxon>Batillaria</taxon>
    </lineage>
</organism>
<sequence length="205" mass="22437">MSGGTRELSSQQSTKGGRPKSRRRPSKCLPVQRNKGRGYQQPSQNLRAVTLTAPELTRCGVITLAQPQPPRFRSHPGCLCRHASTARLKATARAGSSFLSAHHEGQSDSAVNNPHREKILGSFFGGTCLPHRLGSKRAVSKTDREKIFGSLEDDFVFLVLSSSQKTESDSVVSKTQRDLIRSFEGHVFLISSRKTEGDSAVSKPH</sequence>
<name>A0ABD0MBY0_9CAEN</name>
<evidence type="ECO:0000313" key="2">
    <source>
        <dbReference type="EMBL" id="KAK7508710.1"/>
    </source>
</evidence>
<protein>
    <submittedName>
        <fullName evidence="2">Uncharacterized protein</fullName>
    </submittedName>
</protein>
<accession>A0ABD0MBY0</accession>
<feature type="compositionally biased region" description="Basic residues" evidence="1">
    <location>
        <begin position="17"/>
        <end position="26"/>
    </location>
</feature>
<keyword evidence="3" id="KW-1185">Reference proteome</keyword>
<reference evidence="2 3" key="1">
    <citation type="journal article" date="2023" name="Sci. Data">
        <title>Genome assembly of the Korean intertidal mud-creeper Batillaria attramentaria.</title>
        <authorList>
            <person name="Patra A.K."/>
            <person name="Ho P.T."/>
            <person name="Jun S."/>
            <person name="Lee S.J."/>
            <person name="Kim Y."/>
            <person name="Won Y.J."/>
        </authorList>
    </citation>
    <scope>NUCLEOTIDE SEQUENCE [LARGE SCALE GENOMIC DNA]</scope>
    <source>
        <strain evidence="2">Wonlab-2016</strain>
    </source>
</reference>
<gene>
    <name evidence="2" type="ORF">BaRGS_00000276</name>
</gene>
<evidence type="ECO:0000313" key="3">
    <source>
        <dbReference type="Proteomes" id="UP001519460"/>
    </source>
</evidence>
<feature type="region of interest" description="Disordered" evidence="1">
    <location>
        <begin position="1"/>
        <end position="45"/>
    </location>
</feature>
<proteinExistence type="predicted"/>
<dbReference type="AlphaFoldDB" id="A0ABD0MBY0"/>
<dbReference type="EMBL" id="JACVVK020000001">
    <property type="protein sequence ID" value="KAK7508710.1"/>
    <property type="molecule type" value="Genomic_DNA"/>
</dbReference>
<dbReference type="Proteomes" id="UP001519460">
    <property type="component" value="Unassembled WGS sequence"/>
</dbReference>
<evidence type="ECO:0000256" key="1">
    <source>
        <dbReference type="SAM" id="MobiDB-lite"/>
    </source>
</evidence>